<evidence type="ECO:0000256" key="5">
    <source>
        <dbReference type="SAM" id="Phobius"/>
    </source>
</evidence>
<comment type="caution">
    <text evidence="7">The sequence shown here is derived from an EMBL/GenBank/DDBJ whole genome shotgun (WGS) entry which is preliminary data.</text>
</comment>
<dbReference type="PANTHER" id="PTHR22950:SF702">
    <property type="entry name" value="AMINO ACID TRANSPORTER PROTEIN"/>
    <property type="match status" value="1"/>
</dbReference>
<feature type="transmembrane region" description="Helical" evidence="5">
    <location>
        <begin position="272"/>
        <end position="295"/>
    </location>
</feature>
<evidence type="ECO:0000256" key="4">
    <source>
        <dbReference type="ARBA" id="ARBA00023136"/>
    </source>
</evidence>
<feature type="transmembrane region" description="Helical" evidence="5">
    <location>
        <begin position="417"/>
        <end position="436"/>
    </location>
</feature>
<evidence type="ECO:0000256" key="2">
    <source>
        <dbReference type="ARBA" id="ARBA00022692"/>
    </source>
</evidence>
<reference evidence="7 8" key="1">
    <citation type="submission" date="2021-11" db="EMBL/GenBank/DDBJ databases">
        <authorList>
            <person name="Islam A."/>
            <person name="Islam S."/>
            <person name="Flora M.S."/>
            <person name="Rahman M."/>
            <person name="Ziaur R.M."/>
            <person name="Epstein J.H."/>
            <person name="Hassan M."/>
            <person name="Klassen M."/>
            <person name="Woodard K."/>
            <person name="Webb A."/>
            <person name="Webby R.J."/>
            <person name="El Zowalaty M.E."/>
        </authorList>
    </citation>
    <scope>NUCLEOTIDE SEQUENCE [LARGE SCALE GENOMIC DNA]</scope>
    <source>
        <strain evidence="7">Pbs1</strain>
    </source>
</reference>
<dbReference type="Proteomes" id="UP001158986">
    <property type="component" value="Unassembled WGS sequence"/>
</dbReference>
<evidence type="ECO:0000256" key="1">
    <source>
        <dbReference type="ARBA" id="ARBA00004141"/>
    </source>
</evidence>
<gene>
    <name evidence="7" type="ORF">PBS001_LOCUS5780</name>
</gene>
<dbReference type="EMBL" id="CAKLCB010000285">
    <property type="protein sequence ID" value="CAH0519248.1"/>
    <property type="molecule type" value="Genomic_DNA"/>
</dbReference>
<evidence type="ECO:0000313" key="8">
    <source>
        <dbReference type="Proteomes" id="UP001158986"/>
    </source>
</evidence>
<feature type="transmembrane region" description="Helical" evidence="5">
    <location>
        <begin position="392"/>
        <end position="411"/>
    </location>
</feature>
<keyword evidence="4 5" id="KW-0472">Membrane</keyword>
<evidence type="ECO:0000256" key="3">
    <source>
        <dbReference type="ARBA" id="ARBA00022989"/>
    </source>
</evidence>
<proteinExistence type="predicted"/>
<keyword evidence="8" id="KW-1185">Reference proteome</keyword>
<feature type="transmembrane region" description="Helical" evidence="5">
    <location>
        <begin position="82"/>
        <end position="101"/>
    </location>
</feature>
<feature type="transmembrane region" description="Helical" evidence="5">
    <location>
        <begin position="226"/>
        <end position="244"/>
    </location>
</feature>
<keyword evidence="3 5" id="KW-1133">Transmembrane helix</keyword>
<organism evidence="7 8">
    <name type="scientific">Peronospora belbahrii</name>
    <dbReference type="NCBI Taxonomy" id="622444"/>
    <lineage>
        <taxon>Eukaryota</taxon>
        <taxon>Sar</taxon>
        <taxon>Stramenopiles</taxon>
        <taxon>Oomycota</taxon>
        <taxon>Peronosporomycetes</taxon>
        <taxon>Peronosporales</taxon>
        <taxon>Peronosporaceae</taxon>
        <taxon>Peronospora</taxon>
    </lineage>
</organism>
<keyword evidence="2 5" id="KW-0812">Transmembrane</keyword>
<accession>A0ABN8D7D4</accession>
<feature type="transmembrane region" description="Helical" evidence="5">
    <location>
        <begin position="348"/>
        <end position="371"/>
    </location>
</feature>
<evidence type="ECO:0000313" key="7">
    <source>
        <dbReference type="EMBL" id="CAH0519248.1"/>
    </source>
</evidence>
<feature type="transmembrane region" description="Helical" evidence="5">
    <location>
        <begin position="151"/>
        <end position="173"/>
    </location>
</feature>
<evidence type="ECO:0000259" key="6">
    <source>
        <dbReference type="Pfam" id="PF01490"/>
    </source>
</evidence>
<dbReference type="PANTHER" id="PTHR22950">
    <property type="entry name" value="AMINO ACID TRANSPORTER"/>
    <property type="match status" value="1"/>
</dbReference>
<protein>
    <recommendedName>
        <fullName evidence="6">Amino acid transporter transmembrane domain-containing protein</fullName>
    </recommendedName>
</protein>
<name>A0ABN8D7D4_9STRA</name>
<feature type="transmembrane region" description="Helical" evidence="5">
    <location>
        <begin position="193"/>
        <end position="214"/>
    </location>
</feature>
<dbReference type="Pfam" id="PF01490">
    <property type="entry name" value="Aa_trans"/>
    <property type="match status" value="1"/>
</dbReference>
<comment type="subcellular location">
    <subcellularLocation>
        <location evidence="1">Membrane</location>
        <topology evidence="1">Multi-pass membrane protein</topology>
    </subcellularLocation>
</comment>
<feature type="domain" description="Amino acid transporter transmembrane" evidence="6">
    <location>
        <begin position="76"/>
        <end position="464"/>
    </location>
</feature>
<sequence length="473" mass="51611">MMAFGEDVNDSMSERLLGETAATNSSASTATSTDDFELISERETLVFDEDFLRQQQRLGKRGGFFQTYFMDRMAPGSVKGSMFTMTVAIVGAGVLALPYAVAQAGLILGISLIVLGSIATNFTLRLLLECSNLSQARSYMDLAMATGGRKLAGFTQLVVCMNLFGTSIGYLVGSAELIQLALRTFLGNTSQSVFLDRQVLILILIGFLVLPLSLLQSLDSLRFSSLFSIICIVFMALVIVIKYFQFVHEGLAPTIAFQLEHLPLFDWRLSHLLRAIPLVVFSFTCHPNVLPIYLILKRRSSKRMCKVMNRSIGTATAVYALCGFFVVLTFGEATRSNFLKNNYHGDGAVGAGCLGFGLALILSIPLFIHTLRDNIQEALLKRRQVDLMHHTGSSLFLVFSTLCVALGSGGIASVLGVLGATTNPIICFMLPAFFIARVGKKHHRTIQIIAVTMAVTMTIVSALSLLQQMHMIA</sequence>
<feature type="transmembrane region" description="Helical" evidence="5">
    <location>
        <begin position="307"/>
        <end position="328"/>
    </location>
</feature>
<feature type="transmembrane region" description="Helical" evidence="5">
    <location>
        <begin position="448"/>
        <end position="466"/>
    </location>
</feature>
<feature type="transmembrane region" description="Helical" evidence="5">
    <location>
        <begin position="107"/>
        <end position="130"/>
    </location>
</feature>
<dbReference type="InterPro" id="IPR013057">
    <property type="entry name" value="AA_transpt_TM"/>
</dbReference>